<evidence type="ECO:0000256" key="3">
    <source>
        <dbReference type="ARBA" id="ARBA00006003"/>
    </source>
</evidence>
<dbReference type="Proteomes" id="UP000290572">
    <property type="component" value="Unassembled WGS sequence"/>
</dbReference>
<evidence type="ECO:0000256" key="5">
    <source>
        <dbReference type="ARBA" id="ARBA00022679"/>
    </source>
</evidence>
<comment type="catalytic activity">
    <reaction evidence="13">
        <text>a beta-D-galactosyl-(1-&gt;3)-N-acetyl-alpha-D-galactosaminyl derivative + CMP-N-acetyl-beta-neuraminate = a beta-D-galactosyl-(1-&gt;3)-[N-acetyl-alpha-neuraminyl-(2-&gt;6)]-N-acetyl-alpha-D-galactosaminyl derivative + CMP + H(+)</text>
        <dbReference type="Rhea" id="RHEA:11136"/>
        <dbReference type="ChEBI" id="CHEBI:15378"/>
        <dbReference type="ChEBI" id="CHEBI:57812"/>
        <dbReference type="ChEBI" id="CHEBI:60377"/>
        <dbReference type="ChEBI" id="CHEBI:133470"/>
        <dbReference type="ChEBI" id="CHEBI:140764"/>
        <dbReference type="EC" id="2.4.3.3"/>
    </reaction>
    <physiologicalReaction direction="left-to-right" evidence="13">
        <dbReference type="Rhea" id="RHEA:11137"/>
    </physiologicalReaction>
</comment>
<dbReference type="InterPro" id="IPR038578">
    <property type="entry name" value="GT29-like_sf"/>
</dbReference>
<protein>
    <recommendedName>
        <fullName evidence="14">alpha-N-acetylgalactosaminide alpha-2,6-sialyltransferase</fullName>
        <ecNumber evidence="14">2.4.3.3</ecNumber>
    </recommendedName>
</protein>
<sequence>MTIDAPVILSALFFTIIAIIVASAFLSKKSPQKKEQKQKQPEERSERVTEYHQPRVEQPAPVQKEVIIEKKKDETVPVVEAEVIPVQQTPVQTEVKAEEEVADEPKKEEPVAVAPVIEEVGVVEEQPAVEPEIIPVQETPVQAAPEPEPEPEPVLEPEPVAEAVVASAPVEEPVPVPETVPEQVPASSPEPVSATVEEPVPEPVEEPVPEPVEEPVPEPVKESVPEPVKESVPEPVKESVPEPVKESVPEPVKESVPEPVKESVPEPVKESVPEPEPVPEPVPEVPIHEPASEPTPEPVSVSTPETTSPPTPEPVSVPIPESEPTPIAEPPSAPTPEESPETSPAAESLPEAFPETLENNDVAAALLTDEVETLDVVPGNKRAAKFEKLMTKEEMEEEQSSVLHSPPPPHPSTHCGYLDKEVDEARTGEDKATPVDNVCLVTNGEQNTTQFQLVTPSEVPSSCVPDKTAALDKLITEASVPLSDGGVTAMPGDSPQSTAPQSPEPKSSGSNMSTLKCGEKRPRESDEHSVASVKRRLRPSEDCEEECVPDYDERCAELWIDGEMAACEAYELLKSRRNTQPPHAVRQHVNNVSVRQPPTQNDIAHIARAEVLASFQSLTNLIRLSIEWRRADYIEVINGLRGLNRNVTGVANELRSMRTEQRQVLDAISLMNEKMNVIQRDAFEAEVSWIVNDTAEEKAVPACSLRHIIKKEDSLKKQFSFLVPVLQWRDSFISSHWEKLQNEPLPYGWKDQPFHEIGKTLYLLSHPGNSHLFERKTADTCVCCAVVGNGGILNGSRQGKAIDSHDYVFRVNGAVIRGFEDDVGTRTSFYGFTTNSLKNSLIAYYQEGFHKVPRDPGIGYIFIPSQTRDYVMLAAAIQGVSVPSGPDEGDRFLKSPQLEQYRDLYMPSTGALMLLAALHTCDQVSAYGFITENYEDFSDHYYDKEIKPLVFYANHDMEMEGRLWKQLHSQNVLRLYQRQKRT</sequence>
<feature type="compositionally biased region" description="Polar residues" evidence="17">
    <location>
        <begin position="494"/>
        <end position="514"/>
    </location>
</feature>
<keyword evidence="9" id="KW-0333">Golgi apparatus</keyword>
<keyword evidence="20" id="KW-1185">Reference proteome</keyword>
<feature type="compositionally biased region" description="Pro residues" evidence="17">
    <location>
        <begin position="307"/>
        <end position="334"/>
    </location>
</feature>
<dbReference type="EC" id="2.4.3.3" evidence="14"/>
<feature type="region of interest" description="Disordered" evidence="17">
    <location>
        <begin position="28"/>
        <end position="59"/>
    </location>
</feature>
<feature type="compositionally biased region" description="Low complexity" evidence="17">
    <location>
        <begin position="179"/>
        <end position="198"/>
    </location>
</feature>
<accession>A0A498NAL7</accession>
<feature type="compositionally biased region" description="Acidic residues" evidence="17">
    <location>
        <begin position="199"/>
        <end position="216"/>
    </location>
</feature>
<evidence type="ECO:0000256" key="13">
    <source>
        <dbReference type="ARBA" id="ARBA00036348"/>
    </source>
</evidence>
<feature type="compositionally biased region" description="Basic and acidic residues" evidence="17">
    <location>
        <begin position="32"/>
        <end position="55"/>
    </location>
</feature>
<comment type="catalytic activity">
    <reaction evidence="15">
        <text>a 3-O-[N-acetyl-alpha-neuraminyl-(2-&gt;3)-beta-D-galactosyl-(1-&gt;3)-N-acetyl-alpha-D-galactosaminyl]-L-threonyl-[protein] + CMP-N-acetyl-beta-neuraminate = a 3-O-{alpha-Neu5Ac-(2-&gt;3)-beta-D-Gal-(1-&gt;3)-[alpha-Neu5Ac-(2-&gt;6)]-alpha-D-GalNAc}-L-threonyl-[protein] + CMP + H(+)</text>
        <dbReference type="Rhea" id="RHEA:81659"/>
        <dbReference type="Rhea" id="RHEA-COMP:14417"/>
        <dbReference type="Rhea" id="RHEA-COMP:16763"/>
        <dbReference type="ChEBI" id="CHEBI:15378"/>
        <dbReference type="ChEBI" id="CHEBI:57812"/>
        <dbReference type="ChEBI" id="CHEBI:60377"/>
        <dbReference type="ChEBI" id="CHEBI:139598"/>
        <dbReference type="ChEBI" id="CHEBI:156398"/>
    </reaction>
    <physiologicalReaction direction="left-to-right" evidence="15">
        <dbReference type="Rhea" id="RHEA:81660"/>
    </physiologicalReaction>
</comment>
<evidence type="ECO:0000256" key="4">
    <source>
        <dbReference type="ARBA" id="ARBA00022676"/>
    </source>
</evidence>
<evidence type="ECO:0000256" key="16">
    <source>
        <dbReference type="ARBA" id="ARBA00052285"/>
    </source>
</evidence>
<name>A0A498NAL7_LABRO</name>
<keyword evidence="10 18" id="KW-0472">Membrane</keyword>
<dbReference type="GO" id="GO:0006493">
    <property type="term" value="P:protein O-linked glycosylation"/>
    <property type="evidence" value="ECO:0007669"/>
    <property type="project" value="TreeGrafter"/>
</dbReference>
<feature type="region of interest" description="Disordered" evidence="17">
    <location>
        <begin position="91"/>
        <end position="110"/>
    </location>
</feature>
<keyword evidence="7" id="KW-0735">Signal-anchor</keyword>
<dbReference type="GO" id="GO:0000139">
    <property type="term" value="C:Golgi membrane"/>
    <property type="evidence" value="ECO:0007669"/>
    <property type="project" value="UniProtKB-SubCell"/>
</dbReference>
<evidence type="ECO:0000313" key="19">
    <source>
        <dbReference type="EMBL" id="RXN29463.1"/>
    </source>
</evidence>
<dbReference type="Pfam" id="PF00777">
    <property type="entry name" value="Glyco_transf_29"/>
    <property type="match status" value="2"/>
</dbReference>
<evidence type="ECO:0000256" key="10">
    <source>
        <dbReference type="ARBA" id="ARBA00023136"/>
    </source>
</evidence>
<feature type="transmembrane region" description="Helical" evidence="18">
    <location>
        <begin position="6"/>
        <end position="27"/>
    </location>
</feature>
<dbReference type="Gene3D" id="3.90.1480.20">
    <property type="entry name" value="Glycosyl transferase family 29"/>
    <property type="match status" value="1"/>
</dbReference>
<evidence type="ECO:0000256" key="15">
    <source>
        <dbReference type="ARBA" id="ARBA00050664"/>
    </source>
</evidence>
<evidence type="ECO:0000256" key="9">
    <source>
        <dbReference type="ARBA" id="ARBA00023034"/>
    </source>
</evidence>
<evidence type="ECO:0000256" key="17">
    <source>
        <dbReference type="SAM" id="MobiDB-lite"/>
    </source>
</evidence>
<evidence type="ECO:0000313" key="20">
    <source>
        <dbReference type="Proteomes" id="UP000290572"/>
    </source>
</evidence>
<organism evidence="19 20">
    <name type="scientific">Labeo rohita</name>
    <name type="common">Indian major carp</name>
    <name type="synonym">Cyprinus rohita</name>
    <dbReference type="NCBI Taxonomy" id="84645"/>
    <lineage>
        <taxon>Eukaryota</taxon>
        <taxon>Metazoa</taxon>
        <taxon>Chordata</taxon>
        <taxon>Craniata</taxon>
        <taxon>Vertebrata</taxon>
        <taxon>Euteleostomi</taxon>
        <taxon>Actinopterygii</taxon>
        <taxon>Neopterygii</taxon>
        <taxon>Teleostei</taxon>
        <taxon>Ostariophysi</taxon>
        <taxon>Cypriniformes</taxon>
        <taxon>Cyprinidae</taxon>
        <taxon>Labeoninae</taxon>
        <taxon>Labeonini</taxon>
        <taxon>Labeo</taxon>
    </lineage>
</organism>
<comment type="subcellular location">
    <subcellularLocation>
        <location evidence="1">Golgi apparatus membrane</location>
        <topology evidence="1">Single-pass type II membrane protein</topology>
    </subcellularLocation>
</comment>
<comment type="caution">
    <text evidence="19">The sequence shown here is derived from an EMBL/GenBank/DDBJ whole genome shotgun (WGS) entry which is preliminary data.</text>
</comment>
<gene>
    <name evidence="19" type="ORF">ROHU_036288</name>
</gene>
<dbReference type="InterPro" id="IPR001675">
    <property type="entry name" value="Glyco_trans_29"/>
</dbReference>
<feature type="compositionally biased region" description="Basic and acidic residues" evidence="17">
    <location>
        <begin position="95"/>
        <end position="110"/>
    </location>
</feature>
<evidence type="ECO:0000256" key="12">
    <source>
        <dbReference type="ARBA" id="ARBA00023180"/>
    </source>
</evidence>
<dbReference type="AlphaFoldDB" id="A0A498NAL7"/>
<comment type="pathway">
    <text evidence="2">Protein modification; protein glycosylation.</text>
</comment>
<feature type="region of interest" description="Disordered" evidence="17">
    <location>
        <begin position="482"/>
        <end position="541"/>
    </location>
</feature>
<feature type="compositionally biased region" description="Low complexity" evidence="17">
    <location>
        <begin position="341"/>
        <end position="352"/>
    </location>
</feature>
<dbReference type="GO" id="GO:0001665">
    <property type="term" value="F:alpha-N-acetylgalactosaminide alpha-2,6-sialyltransferase activity"/>
    <property type="evidence" value="ECO:0007669"/>
    <property type="project" value="UniProtKB-EC"/>
</dbReference>
<evidence type="ECO:0000256" key="14">
    <source>
        <dbReference type="ARBA" id="ARBA00039109"/>
    </source>
</evidence>
<evidence type="ECO:0000256" key="1">
    <source>
        <dbReference type="ARBA" id="ARBA00004323"/>
    </source>
</evidence>
<keyword evidence="5 19" id="KW-0808">Transferase</keyword>
<evidence type="ECO:0000256" key="11">
    <source>
        <dbReference type="ARBA" id="ARBA00023157"/>
    </source>
</evidence>
<keyword evidence="4 19" id="KW-0328">Glycosyltransferase</keyword>
<keyword evidence="6 18" id="KW-0812">Transmembrane</keyword>
<evidence type="ECO:0000256" key="8">
    <source>
        <dbReference type="ARBA" id="ARBA00022989"/>
    </source>
</evidence>
<comment type="catalytic activity">
    <reaction evidence="16">
        <text>a 3-O-[N-acetyl-alpha-D-galactosaminyl]-L-threonyl-[protein] + CMP-N-acetyl-beta-neuraminate = a 3-O-[N-acetyl-alpha-neuraminosyl-(2-&gt;6)-N-acetyl-alpha-D-galactosaminyl]-L-threonyl-[protein] + CMP + H(+)</text>
        <dbReference type="Rhea" id="RHEA:81643"/>
        <dbReference type="Rhea" id="RHEA-COMP:11689"/>
        <dbReference type="Rhea" id="RHEA-COMP:19720"/>
        <dbReference type="ChEBI" id="CHEBI:15378"/>
        <dbReference type="ChEBI" id="CHEBI:57812"/>
        <dbReference type="ChEBI" id="CHEBI:60377"/>
        <dbReference type="ChEBI" id="CHEBI:87075"/>
        <dbReference type="ChEBI" id="CHEBI:231970"/>
    </reaction>
    <physiologicalReaction direction="left-to-right" evidence="16">
        <dbReference type="Rhea" id="RHEA:81644"/>
    </physiologicalReaction>
</comment>
<comment type="similarity">
    <text evidence="3">Belongs to the glycosyltransferase 29 family.</text>
</comment>
<keyword evidence="12" id="KW-0325">Glycoprotein</keyword>
<feature type="compositionally biased region" description="Basic and acidic residues" evidence="17">
    <location>
        <begin position="517"/>
        <end position="529"/>
    </location>
</feature>
<keyword evidence="11" id="KW-1015">Disulfide bond</keyword>
<keyword evidence="8 18" id="KW-1133">Transmembrane helix</keyword>
<feature type="compositionally biased region" description="Pro residues" evidence="17">
    <location>
        <begin position="274"/>
        <end position="284"/>
    </location>
</feature>
<dbReference type="PANTHER" id="PTHR45941:SF5">
    <property type="entry name" value="ALPHA-N-ACETYLGALACTOSAMINIDE ALPHA-2,6-SIALYLTRANSFERASE 2"/>
    <property type="match status" value="1"/>
</dbReference>
<feature type="region of interest" description="Disordered" evidence="17">
    <location>
        <begin position="128"/>
        <end position="361"/>
    </location>
</feature>
<evidence type="ECO:0000256" key="7">
    <source>
        <dbReference type="ARBA" id="ARBA00022968"/>
    </source>
</evidence>
<feature type="region of interest" description="Disordered" evidence="17">
    <location>
        <begin position="392"/>
        <end position="417"/>
    </location>
</feature>
<proteinExistence type="inferred from homology"/>
<reference evidence="19 20" key="1">
    <citation type="submission" date="2018-03" db="EMBL/GenBank/DDBJ databases">
        <title>Draft genome sequence of Rohu Carp (Labeo rohita).</title>
        <authorList>
            <person name="Das P."/>
            <person name="Kushwaha B."/>
            <person name="Joshi C.G."/>
            <person name="Kumar D."/>
            <person name="Nagpure N.S."/>
            <person name="Sahoo L."/>
            <person name="Das S.P."/>
            <person name="Bit A."/>
            <person name="Patnaik S."/>
            <person name="Meher P.K."/>
            <person name="Jayasankar P."/>
            <person name="Koringa P.G."/>
            <person name="Patel N.V."/>
            <person name="Hinsu A.T."/>
            <person name="Kumar R."/>
            <person name="Pandey M."/>
            <person name="Agarwal S."/>
            <person name="Srivastava S."/>
            <person name="Singh M."/>
            <person name="Iquebal M.A."/>
            <person name="Jaiswal S."/>
            <person name="Angadi U.B."/>
            <person name="Kumar N."/>
            <person name="Raza M."/>
            <person name="Shah T.M."/>
            <person name="Rai A."/>
            <person name="Jena J.K."/>
        </authorList>
    </citation>
    <scope>NUCLEOTIDE SEQUENCE [LARGE SCALE GENOMIC DNA]</scope>
    <source>
        <strain evidence="19">DASCIFA01</strain>
        <tissue evidence="19">Testis</tissue>
    </source>
</reference>
<dbReference type="EMBL" id="QBIY01011788">
    <property type="protein sequence ID" value="RXN29463.1"/>
    <property type="molecule type" value="Genomic_DNA"/>
</dbReference>
<feature type="compositionally biased region" description="Low complexity" evidence="17">
    <location>
        <begin position="157"/>
        <end position="171"/>
    </location>
</feature>
<feature type="compositionally biased region" description="Low complexity" evidence="17">
    <location>
        <begin position="292"/>
        <end position="306"/>
    </location>
</feature>
<evidence type="ECO:0000256" key="2">
    <source>
        <dbReference type="ARBA" id="ARBA00004922"/>
    </source>
</evidence>
<evidence type="ECO:0000256" key="6">
    <source>
        <dbReference type="ARBA" id="ARBA00022692"/>
    </source>
</evidence>
<evidence type="ECO:0000256" key="18">
    <source>
        <dbReference type="SAM" id="Phobius"/>
    </source>
</evidence>
<feature type="compositionally biased region" description="Basic and acidic residues" evidence="17">
    <location>
        <begin position="219"/>
        <end position="272"/>
    </location>
</feature>
<dbReference type="PANTHER" id="PTHR45941">
    <property type="entry name" value="ALPHA-N-ACETYLGALACTOSAMINIDE ALPHA-2,6-SIALYLTRANSFERASE 2-LIKE-RELATED"/>
    <property type="match status" value="1"/>
</dbReference>